<comment type="caution">
    <text evidence="2">The sequence shown here is derived from an EMBL/GenBank/DDBJ whole genome shotgun (WGS) entry which is preliminary data.</text>
</comment>
<name>A0A1Y2FAA2_PROLT</name>
<evidence type="ECO:0000313" key="2">
    <source>
        <dbReference type="EMBL" id="ORY80850.1"/>
    </source>
</evidence>
<evidence type="ECO:0000313" key="3">
    <source>
        <dbReference type="Proteomes" id="UP000193685"/>
    </source>
</evidence>
<dbReference type="EMBL" id="MCFI01000012">
    <property type="protein sequence ID" value="ORY80850.1"/>
    <property type="molecule type" value="Genomic_DNA"/>
</dbReference>
<evidence type="ECO:0000256" key="1">
    <source>
        <dbReference type="SAM" id="MobiDB-lite"/>
    </source>
</evidence>
<dbReference type="InterPro" id="IPR027443">
    <property type="entry name" value="IPNS-like_sf"/>
</dbReference>
<dbReference type="Proteomes" id="UP000193685">
    <property type="component" value="Unassembled WGS sequence"/>
</dbReference>
<dbReference type="OrthoDB" id="438224at2759"/>
<dbReference type="PANTHER" id="PTHR48420:SF1">
    <property type="entry name" value="NON-HAEM DIOXYGENASE N-TERMINAL DOMAIN-CONTAINING PROTEIN"/>
    <property type="match status" value="1"/>
</dbReference>
<evidence type="ECO:0008006" key="4">
    <source>
        <dbReference type="Google" id="ProtNLM"/>
    </source>
</evidence>
<dbReference type="RefSeq" id="XP_040724495.1">
    <property type="nucleotide sequence ID" value="XM_040870576.1"/>
</dbReference>
<gene>
    <name evidence="2" type="ORF">BCR37DRAFT_387893</name>
</gene>
<keyword evidence="3" id="KW-1185">Reference proteome</keyword>
<dbReference type="SUPFAM" id="SSF51197">
    <property type="entry name" value="Clavaminate synthase-like"/>
    <property type="match status" value="1"/>
</dbReference>
<dbReference type="STRING" id="56484.A0A1Y2FAA2"/>
<proteinExistence type="predicted"/>
<dbReference type="PANTHER" id="PTHR48420">
    <property type="entry name" value="NON-HAEM DIOXYGENASE N-TERMINAL DOMAIN-CONTAINING PROTEIN"/>
    <property type="match status" value="1"/>
</dbReference>
<reference evidence="2 3" key="1">
    <citation type="submission" date="2016-07" db="EMBL/GenBank/DDBJ databases">
        <title>Pervasive Adenine N6-methylation of Active Genes in Fungi.</title>
        <authorList>
            <consortium name="DOE Joint Genome Institute"/>
            <person name="Mondo S.J."/>
            <person name="Dannebaum R.O."/>
            <person name="Kuo R.C."/>
            <person name="Labutti K."/>
            <person name="Haridas S."/>
            <person name="Kuo A."/>
            <person name="Salamov A."/>
            <person name="Ahrendt S.R."/>
            <person name="Lipzen A."/>
            <person name="Sullivan W."/>
            <person name="Andreopoulos W.B."/>
            <person name="Clum A."/>
            <person name="Lindquist E."/>
            <person name="Daum C."/>
            <person name="Ramamoorthy G.K."/>
            <person name="Gryganskyi A."/>
            <person name="Culley D."/>
            <person name="Magnuson J.K."/>
            <person name="James T.Y."/>
            <person name="O'Malley M.A."/>
            <person name="Stajich J.E."/>
            <person name="Spatafora J.W."/>
            <person name="Visel A."/>
            <person name="Grigoriev I.V."/>
        </authorList>
    </citation>
    <scope>NUCLEOTIDE SEQUENCE [LARGE SCALE GENOMIC DNA]</scope>
    <source>
        <strain evidence="2 3">12-1054</strain>
    </source>
</reference>
<feature type="region of interest" description="Disordered" evidence="1">
    <location>
        <begin position="1"/>
        <end position="22"/>
    </location>
</feature>
<dbReference type="OMA" id="LYIHSRT"/>
<sequence length="371" mass="40447">MSSLQARSLASHASAPEPSYKKGSAVSISYNDIHGASPEKLSTLFPKLREAFGPEPHCLGIVIVKDLPEHFPQMRHRALAYSAILGKQSPDKLSALESAESKYLVGWSRGKENFKGKLDQLKGSFYVNPTHEYTSSSTQPDFPQYETPNLWPKLDGFQDAITTLSRFVVSVGGDVAHACDAYAQSALPESAGYKASYLGDMVTRSRTCKARLLHYFAISEAHAKELKEDPQPWCGEHLDHGCLTGLTSAMFIDEATQPASATSPDEIQELSSSPDPEAGLYIRNRAGEVIKVNIPRDALAFQTGQALELTTNRSLKAVPHFVVGSGVPGISRQTLAVFMQPNLEDTLGNRKLKFSDFARGIVDENYGVQSA</sequence>
<dbReference type="Gene3D" id="2.60.120.330">
    <property type="entry name" value="B-lactam Antibiotic, Isopenicillin N Synthase, Chain"/>
    <property type="match status" value="1"/>
</dbReference>
<dbReference type="AlphaFoldDB" id="A0A1Y2FAA2"/>
<organism evidence="2 3">
    <name type="scientific">Protomyces lactucae-debilis</name>
    <dbReference type="NCBI Taxonomy" id="2754530"/>
    <lineage>
        <taxon>Eukaryota</taxon>
        <taxon>Fungi</taxon>
        <taxon>Dikarya</taxon>
        <taxon>Ascomycota</taxon>
        <taxon>Taphrinomycotina</taxon>
        <taxon>Taphrinomycetes</taxon>
        <taxon>Taphrinales</taxon>
        <taxon>Protomycetaceae</taxon>
        <taxon>Protomyces</taxon>
    </lineage>
</organism>
<dbReference type="GeneID" id="63787175"/>
<accession>A0A1Y2FAA2</accession>
<protein>
    <recommendedName>
        <fullName evidence="4">Clavaminate synthase-like protein</fullName>
    </recommendedName>
</protein>